<evidence type="ECO:0000313" key="2">
    <source>
        <dbReference type="EMBL" id="CAB4138433.1"/>
    </source>
</evidence>
<accession>A0A6J5LZ23</accession>
<sequence>MPKTYTQNLGVTKPADGEEDGVWGDLVNENMDILDRASNGQVSLTLTGTSSNLTTLDGDLSNGQYKLLILTTGTGSGTHTITIQPNTAQKIYYVINNSTRTAVFTQGSGGDVSVLPSQSLIIYANGGGASAAVNSIAVGAGGATGGGLNKVFYENDQNVTASYTITSNKNAMTAGPVTIDAGVTVTVPSGSVWSII</sequence>
<feature type="compositionally biased region" description="Polar residues" evidence="1">
    <location>
        <begin position="1"/>
        <end position="10"/>
    </location>
</feature>
<dbReference type="EMBL" id="LR796344">
    <property type="protein sequence ID" value="CAB4138433.1"/>
    <property type="molecule type" value="Genomic_DNA"/>
</dbReference>
<organism evidence="2">
    <name type="scientific">uncultured Caudovirales phage</name>
    <dbReference type="NCBI Taxonomy" id="2100421"/>
    <lineage>
        <taxon>Viruses</taxon>
        <taxon>Duplodnaviria</taxon>
        <taxon>Heunggongvirae</taxon>
        <taxon>Uroviricota</taxon>
        <taxon>Caudoviricetes</taxon>
        <taxon>Peduoviridae</taxon>
        <taxon>Maltschvirus</taxon>
        <taxon>Maltschvirus maltsch</taxon>
    </lineage>
</organism>
<name>A0A6J5LZ23_9CAUD</name>
<gene>
    <name evidence="2" type="ORF">UFOVP330_50</name>
</gene>
<feature type="region of interest" description="Disordered" evidence="1">
    <location>
        <begin position="1"/>
        <end position="21"/>
    </location>
</feature>
<evidence type="ECO:0000256" key="1">
    <source>
        <dbReference type="SAM" id="MobiDB-lite"/>
    </source>
</evidence>
<reference evidence="2" key="1">
    <citation type="submission" date="2020-04" db="EMBL/GenBank/DDBJ databases">
        <authorList>
            <person name="Chiriac C."/>
            <person name="Salcher M."/>
            <person name="Ghai R."/>
            <person name="Kavagutti S V."/>
        </authorList>
    </citation>
    <scope>NUCLEOTIDE SEQUENCE</scope>
</reference>
<proteinExistence type="predicted"/>
<protein>
    <submittedName>
        <fullName evidence="2">Uncharacterized protein</fullName>
    </submittedName>
</protein>